<dbReference type="SMART" id="SM00490">
    <property type="entry name" value="HELICc"/>
    <property type="match status" value="1"/>
</dbReference>
<evidence type="ECO:0000256" key="1">
    <source>
        <dbReference type="ARBA" id="ARBA00022801"/>
    </source>
</evidence>
<dbReference type="InterPro" id="IPR027417">
    <property type="entry name" value="P-loop_NTPase"/>
</dbReference>
<dbReference type="Pfam" id="PF00176">
    <property type="entry name" value="SNF2-rel_dom"/>
    <property type="match status" value="1"/>
</dbReference>
<dbReference type="InterPro" id="IPR038718">
    <property type="entry name" value="SNF2-like_sf"/>
</dbReference>
<dbReference type="SUPFAM" id="SSF52540">
    <property type="entry name" value="P-loop containing nucleoside triphosphate hydrolases"/>
    <property type="match status" value="2"/>
</dbReference>
<keyword evidence="2" id="KW-0479">Metal-binding</keyword>
<comment type="caution">
    <text evidence="6">The sequence shown here is derived from an EMBL/GenBank/DDBJ whole genome shotgun (WGS) entry which is preliminary data.</text>
</comment>
<dbReference type="InterPro" id="IPR000330">
    <property type="entry name" value="SNF2_N"/>
</dbReference>
<dbReference type="InterPro" id="IPR049730">
    <property type="entry name" value="SNF2/RAD54-like_C"/>
</dbReference>
<protein>
    <submittedName>
        <fullName evidence="6">DEAD/DEAH box helicase</fullName>
    </submittedName>
</protein>
<dbReference type="Pfam" id="PF04434">
    <property type="entry name" value="SWIM"/>
    <property type="match status" value="1"/>
</dbReference>
<evidence type="ECO:0000259" key="5">
    <source>
        <dbReference type="PROSITE" id="PS51194"/>
    </source>
</evidence>
<dbReference type="SMART" id="SM00487">
    <property type="entry name" value="DEXDc"/>
    <property type="match status" value="1"/>
</dbReference>
<keyword evidence="1" id="KW-0378">Hydrolase</keyword>
<feature type="domain" description="Helicase ATP-binding" evidence="4">
    <location>
        <begin position="564"/>
        <end position="726"/>
    </location>
</feature>
<gene>
    <name evidence="6" type="ORF">JVW63_00555</name>
</gene>
<reference evidence="7" key="1">
    <citation type="submission" date="2021-02" db="EMBL/GenBank/DDBJ databases">
        <title>Leucobacter sp. CX169.</title>
        <authorList>
            <person name="Cheng Y."/>
        </authorList>
    </citation>
    <scope>NUCLEOTIDE SEQUENCE [LARGE SCALE GENOMIC DNA]</scope>
    <source>
        <strain evidence="7">JY899</strain>
    </source>
</reference>
<keyword evidence="6" id="KW-0067">ATP-binding</keyword>
<sequence>MGDTIAQLIRDLTDDDLIALFDGPTVERGRSYYREGRVESVSDSSGLVARVRGNGRSYLVLIDDVEPFIGRCTCPVGTYCKHMVATLFALGAGGDLGWRGLLTAITATQEKRGASLALGLGTRNEGVPLSPFRRTGEHWVAVPWPDLTNNNWQSTTAGLDEKQVTVLRHLHRSARRSRPWNSPSDILLSDLGAEGLSFLRQVTHAGAVLLDPDMQRLDVVEEPWPVRLEIEGHSDLVVQPVASRPDGVRALVLPGVVPAIALSRGHVAPVDPVMPVQIQSMMASKGSLHVAAEERLEFEATFVPALGQVEILSPDGSFTPTLFSEPRLHLHVARPAGLSLLLTWKQSRAVPGHDSLVTDHLDIGLLAEDVSFVCEVWREAGLPDIHIPSPTQVGPEFLGVFRDVIVPALENHGIGVTFAGRGDIQLVSAAPELKVNAASERDWLDLALTVSIEGHDVPLPVLYPALVGGQPYLEFGSILIKLGEEFDHLRALLREAAMLGRIRGTTISVPAAQAHALSIPEELLDGVLADRLAALHSLGEPVPVPAGLTATLRPYQEVGYSWLVRLAEASYGGILADDMGLGKTLQILSTIARLKETGRLAAPVLIVAPTSVVSTWANEAARFTPGLNVRAVTATRRKRAERLRDMTDADIVVTSYTLLRLEGDDYEDIRWAGLVLDEAQAVKNPRTIGYRVLLMLVRDWTFVVTGTPVENTIGDLGALFALSSPGLLPGPDGFSERFRRPIERNGDPAARAMLHKLTRPFLMRRRKSDVATDLPEKMSTILSVPMDEGHRERYSKQLERERQEVLGLIRDPDGNRMSILASLTRLRRLAIDPGLLEDRQEPSAKTQVLLEHLDSLLPSGHQVLVFSQFTSYLSRIASELEKAKIPYAYLDGSTRNRDRVISSFKSGEKPVFLISLKAGGVGLTLIEADYVFVMDPWWNPAAEEQAIDRAHRIGQDKHVHVYRLASADTIEEKVLALQERKRMLADIVDAGAGSPITPDDIRALLED</sequence>
<evidence type="ECO:0000259" key="3">
    <source>
        <dbReference type="PROSITE" id="PS50966"/>
    </source>
</evidence>
<dbReference type="CDD" id="cd18793">
    <property type="entry name" value="SF2_C_SNF"/>
    <property type="match status" value="1"/>
</dbReference>
<dbReference type="PROSITE" id="PS51192">
    <property type="entry name" value="HELICASE_ATP_BIND_1"/>
    <property type="match status" value="1"/>
</dbReference>
<feature type="domain" description="SWIM-type" evidence="3">
    <location>
        <begin position="58"/>
        <end position="91"/>
    </location>
</feature>
<keyword evidence="6" id="KW-0547">Nucleotide-binding</keyword>
<dbReference type="PROSITE" id="PS51194">
    <property type="entry name" value="HELICASE_CTER"/>
    <property type="match status" value="1"/>
</dbReference>
<dbReference type="Pfam" id="PF00271">
    <property type="entry name" value="Helicase_C"/>
    <property type="match status" value="1"/>
</dbReference>
<dbReference type="RefSeq" id="WP_187995838.1">
    <property type="nucleotide sequence ID" value="NZ_JACEXG010000001.1"/>
</dbReference>
<dbReference type="InterPro" id="IPR007527">
    <property type="entry name" value="Znf_SWIM"/>
</dbReference>
<evidence type="ECO:0000313" key="6">
    <source>
        <dbReference type="EMBL" id="MBM9432206.1"/>
    </source>
</evidence>
<dbReference type="PROSITE" id="PS50966">
    <property type="entry name" value="ZF_SWIM"/>
    <property type="match status" value="1"/>
</dbReference>
<evidence type="ECO:0000313" key="7">
    <source>
        <dbReference type="Proteomes" id="UP000705983"/>
    </source>
</evidence>
<dbReference type="PANTHER" id="PTHR10799">
    <property type="entry name" value="SNF2/RAD54 HELICASE FAMILY"/>
    <property type="match status" value="1"/>
</dbReference>
<dbReference type="InterPro" id="IPR014001">
    <property type="entry name" value="Helicase_ATP-bd"/>
</dbReference>
<accession>A0ABS2TFB9</accession>
<name>A0ABS2TFB9_9ACTO</name>
<dbReference type="Gene3D" id="3.40.50.10810">
    <property type="entry name" value="Tandem AAA-ATPase domain"/>
    <property type="match status" value="1"/>
</dbReference>
<proteinExistence type="predicted"/>
<dbReference type="Gene3D" id="3.40.50.300">
    <property type="entry name" value="P-loop containing nucleotide triphosphate hydrolases"/>
    <property type="match status" value="1"/>
</dbReference>
<keyword evidence="7" id="KW-1185">Reference proteome</keyword>
<dbReference type="EMBL" id="JAFFJS010000001">
    <property type="protein sequence ID" value="MBM9432206.1"/>
    <property type="molecule type" value="Genomic_DNA"/>
</dbReference>
<dbReference type="InterPro" id="IPR001650">
    <property type="entry name" value="Helicase_C-like"/>
</dbReference>
<keyword evidence="2" id="KW-0863">Zinc-finger</keyword>
<feature type="domain" description="Helicase C-terminal" evidence="5">
    <location>
        <begin position="849"/>
        <end position="1005"/>
    </location>
</feature>
<dbReference type="Proteomes" id="UP000705983">
    <property type="component" value="Unassembled WGS sequence"/>
</dbReference>
<evidence type="ECO:0000259" key="4">
    <source>
        <dbReference type="PROSITE" id="PS51192"/>
    </source>
</evidence>
<keyword evidence="6" id="KW-0347">Helicase</keyword>
<organism evidence="6 7">
    <name type="scientific">Flaviflexus equikiangi</name>
    <dbReference type="NCBI Taxonomy" id="2758573"/>
    <lineage>
        <taxon>Bacteria</taxon>
        <taxon>Bacillati</taxon>
        <taxon>Actinomycetota</taxon>
        <taxon>Actinomycetes</taxon>
        <taxon>Actinomycetales</taxon>
        <taxon>Actinomycetaceae</taxon>
        <taxon>Flaviflexus</taxon>
    </lineage>
</organism>
<keyword evidence="2" id="KW-0862">Zinc</keyword>
<evidence type="ECO:0000256" key="2">
    <source>
        <dbReference type="PROSITE-ProRule" id="PRU00325"/>
    </source>
</evidence>
<dbReference type="GO" id="GO:0004386">
    <property type="term" value="F:helicase activity"/>
    <property type="evidence" value="ECO:0007669"/>
    <property type="project" value="UniProtKB-KW"/>
</dbReference>